<reference evidence="2" key="1">
    <citation type="submission" date="2020-06" db="EMBL/GenBank/DDBJ databases">
        <authorList>
            <person name="Li T."/>
            <person name="Hu X."/>
            <person name="Zhang T."/>
            <person name="Song X."/>
            <person name="Zhang H."/>
            <person name="Dai N."/>
            <person name="Sheng W."/>
            <person name="Hou X."/>
            <person name="Wei L."/>
        </authorList>
    </citation>
    <scope>NUCLEOTIDE SEQUENCE</scope>
    <source>
        <strain evidence="2">K16</strain>
        <tissue evidence="2">Leaf</tissue>
    </source>
</reference>
<evidence type="ECO:0000313" key="2">
    <source>
        <dbReference type="EMBL" id="KAK4390331.1"/>
    </source>
</evidence>
<evidence type="ECO:0000313" key="3">
    <source>
        <dbReference type="Proteomes" id="UP001289374"/>
    </source>
</evidence>
<keyword evidence="3" id="KW-1185">Reference proteome</keyword>
<reference evidence="2" key="2">
    <citation type="journal article" date="2024" name="Plant">
        <title>Genomic evolution and insights into agronomic trait innovations of Sesamum species.</title>
        <authorList>
            <person name="Miao H."/>
            <person name="Wang L."/>
            <person name="Qu L."/>
            <person name="Liu H."/>
            <person name="Sun Y."/>
            <person name="Le M."/>
            <person name="Wang Q."/>
            <person name="Wei S."/>
            <person name="Zheng Y."/>
            <person name="Lin W."/>
            <person name="Duan Y."/>
            <person name="Cao H."/>
            <person name="Xiong S."/>
            <person name="Wang X."/>
            <person name="Wei L."/>
            <person name="Li C."/>
            <person name="Ma Q."/>
            <person name="Ju M."/>
            <person name="Zhao R."/>
            <person name="Li G."/>
            <person name="Mu C."/>
            <person name="Tian Q."/>
            <person name="Mei H."/>
            <person name="Zhang T."/>
            <person name="Gao T."/>
            <person name="Zhang H."/>
        </authorList>
    </citation>
    <scope>NUCLEOTIDE SEQUENCE</scope>
    <source>
        <strain evidence="2">K16</strain>
    </source>
</reference>
<feature type="compositionally biased region" description="Basic and acidic residues" evidence="1">
    <location>
        <begin position="130"/>
        <end position="146"/>
    </location>
</feature>
<dbReference type="EMBL" id="JACGWL010000012">
    <property type="protein sequence ID" value="KAK4390331.1"/>
    <property type="molecule type" value="Genomic_DNA"/>
</dbReference>
<comment type="caution">
    <text evidence="2">The sequence shown here is derived from an EMBL/GenBank/DDBJ whole genome shotgun (WGS) entry which is preliminary data.</text>
</comment>
<organism evidence="2 3">
    <name type="scientific">Sesamum angolense</name>
    <dbReference type="NCBI Taxonomy" id="2727404"/>
    <lineage>
        <taxon>Eukaryota</taxon>
        <taxon>Viridiplantae</taxon>
        <taxon>Streptophyta</taxon>
        <taxon>Embryophyta</taxon>
        <taxon>Tracheophyta</taxon>
        <taxon>Spermatophyta</taxon>
        <taxon>Magnoliopsida</taxon>
        <taxon>eudicotyledons</taxon>
        <taxon>Gunneridae</taxon>
        <taxon>Pentapetalae</taxon>
        <taxon>asterids</taxon>
        <taxon>lamiids</taxon>
        <taxon>Lamiales</taxon>
        <taxon>Pedaliaceae</taxon>
        <taxon>Sesamum</taxon>
    </lineage>
</organism>
<sequence length="207" mass="23193">MAERSSVHSHDIKMLSLVEKLEDLNVGLGNDIYIDVIMQSRHLSYNPFIINYNMNKLEKFINELINILVQYEATAHKSVPTVLVGETSTSKAKGKRVGCWKRKKEKRKAIATTASTVGVPAAIVGKGKGKGKEGDSQRSRTKDVLERSRKLSKDEMILRLGDGKSEYVTKAMSFKKMIHSLSKRDRGISYALGDKFMVYEAVTIVIN</sequence>
<protein>
    <submittedName>
        <fullName evidence="2">Uncharacterized protein</fullName>
    </submittedName>
</protein>
<evidence type="ECO:0000256" key="1">
    <source>
        <dbReference type="SAM" id="MobiDB-lite"/>
    </source>
</evidence>
<dbReference type="AlphaFoldDB" id="A0AAE1WBW2"/>
<gene>
    <name evidence="2" type="ORF">Sango_2096400</name>
</gene>
<accession>A0AAE1WBW2</accession>
<feature type="region of interest" description="Disordered" evidence="1">
    <location>
        <begin position="125"/>
        <end position="146"/>
    </location>
</feature>
<dbReference type="Proteomes" id="UP001289374">
    <property type="component" value="Unassembled WGS sequence"/>
</dbReference>
<proteinExistence type="predicted"/>
<name>A0AAE1WBW2_9LAMI</name>